<feature type="domain" description="Multidrug resistance protein MdtA-like barrel-sandwich hybrid" evidence="7">
    <location>
        <begin position="63"/>
        <end position="206"/>
    </location>
</feature>
<dbReference type="EMBL" id="QHHQ01000005">
    <property type="protein sequence ID" value="RAH99553.1"/>
    <property type="molecule type" value="Genomic_DNA"/>
</dbReference>
<comment type="caution">
    <text evidence="10">The sequence shown here is derived from an EMBL/GenBank/DDBJ whole genome shotgun (WGS) entry which is preliminary data.</text>
</comment>
<keyword evidence="5" id="KW-0732">Signal</keyword>
<dbReference type="GO" id="GO:0030313">
    <property type="term" value="C:cell envelope"/>
    <property type="evidence" value="ECO:0007669"/>
    <property type="project" value="UniProtKB-SubCell"/>
</dbReference>
<accession>A0A8B2NRC7</accession>
<organism evidence="10 11">
    <name type="scientific">Acuticoccus sediminis</name>
    <dbReference type="NCBI Taxonomy" id="2184697"/>
    <lineage>
        <taxon>Bacteria</taxon>
        <taxon>Pseudomonadati</taxon>
        <taxon>Pseudomonadota</taxon>
        <taxon>Alphaproteobacteria</taxon>
        <taxon>Hyphomicrobiales</taxon>
        <taxon>Amorphaceae</taxon>
        <taxon>Acuticoccus</taxon>
    </lineage>
</organism>
<dbReference type="AlphaFoldDB" id="A0A8B2NRC7"/>
<dbReference type="InterPro" id="IPR058625">
    <property type="entry name" value="MdtA-like_BSH"/>
</dbReference>
<reference evidence="10 11" key="1">
    <citation type="submission" date="2018-05" db="EMBL/GenBank/DDBJ databases">
        <title>Acuticoccus sediminis sp. nov., isolated from deep-sea sediment of Indian Ocean.</title>
        <authorList>
            <person name="Liu X."/>
            <person name="Lai Q."/>
            <person name="Du Y."/>
            <person name="Sun F."/>
            <person name="Zhang X."/>
            <person name="Wang S."/>
            <person name="Shao Z."/>
        </authorList>
    </citation>
    <scope>NUCLEOTIDE SEQUENCE [LARGE SCALE GENOMIC DNA]</scope>
    <source>
        <strain evidence="10 11">PTG4-2</strain>
    </source>
</reference>
<protein>
    <submittedName>
        <fullName evidence="10">Efflux transporter periplasmic adaptor subunit</fullName>
    </submittedName>
</protein>
<dbReference type="OrthoDB" id="9816569at2"/>
<comment type="subcellular location">
    <subcellularLocation>
        <location evidence="1">Cell envelope</location>
    </subcellularLocation>
</comment>
<dbReference type="InterPro" id="IPR058627">
    <property type="entry name" value="MdtA-like_C"/>
</dbReference>
<proteinExistence type="inferred from homology"/>
<dbReference type="InterPro" id="IPR006143">
    <property type="entry name" value="RND_pump_MFP"/>
</dbReference>
<dbReference type="Pfam" id="PF25967">
    <property type="entry name" value="RND-MFP_C"/>
    <property type="match status" value="1"/>
</dbReference>
<dbReference type="Pfam" id="PF25876">
    <property type="entry name" value="HH_MFP_RND"/>
    <property type="match status" value="1"/>
</dbReference>
<feature type="domain" description="Multidrug resistance protein MdtA-like alpha-helical hairpin" evidence="6">
    <location>
        <begin position="105"/>
        <end position="173"/>
    </location>
</feature>
<dbReference type="PANTHER" id="PTHR30158">
    <property type="entry name" value="ACRA/E-RELATED COMPONENT OF DRUG EFFLUX TRANSPORTER"/>
    <property type="match status" value="1"/>
</dbReference>
<evidence type="ECO:0000259" key="6">
    <source>
        <dbReference type="Pfam" id="PF25876"/>
    </source>
</evidence>
<evidence type="ECO:0000256" key="1">
    <source>
        <dbReference type="ARBA" id="ARBA00004196"/>
    </source>
</evidence>
<evidence type="ECO:0000256" key="2">
    <source>
        <dbReference type="ARBA" id="ARBA00009477"/>
    </source>
</evidence>
<evidence type="ECO:0000256" key="5">
    <source>
        <dbReference type="SAM" id="SignalP"/>
    </source>
</evidence>
<gene>
    <name evidence="10" type="ORF">DLJ53_23910</name>
</gene>
<evidence type="ECO:0000259" key="7">
    <source>
        <dbReference type="Pfam" id="PF25917"/>
    </source>
</evidence>
<dbReference type="FunFam" id="2.40.420.20:FF:000001">
    <property type="entry name" value="Efflux RND transporter periplasmic adaptor subunit"/>
    <property type="match status" value="1"/>
</dbReference>
<dbReference type="GO" id="GO:0046677">
    <property type="term" value="P:response to antibiotic"/>
    <property type="evidence" value="ECO:0007669"/>
    <property type="project" value="TreeGrafter"/>
</dbReference>
<feature type="domain" description="Multidrug resistance protein MdtA-like beta-barrel" evidence="8">
    <location>
        <begin position="210"/>
        <end position="298"/>
    </location>
</feature>
<feature type="chain" id="PRO_5032561178" evidence="5">
    <location>
        <begin position="30"/>
        <end position="405"/>
    </location>
</feature>
<comment type="similarity">
    <text evidence="2">Belongs to the membrane fusion protein (MFP) (TC 8.A.1) family.</text>
</comment>
<dbReference type="GO" id="GO:0005886">
    <property type="term" value="C:plasma membrane"/>
    <property type="evidence" value="ECO:0007669"/>
    <property type="project" value="TreeGrafter"/>
</dbReference>
<dbReference type="SUPFAM" id="SSF111369">
    <property type="entry name" value="HlyD-like secretion proteins"/>
    <property type="match status" value="1"/>
</dbReference>
<dbReference type="RefSeq" id="WP_111349868.1">
    <property type="nucleotide sequence ID" value="NZ_QHHQ01000005.1"/>
</dbReference>
<dbReference type="NCBIfam" id="TIGR01730">
    <property type="entry name" value="RND_mfp"/>
    <property type="match status" value="1"/>
</dbReference>
<keyword evidence="3" id="KW-0175">Coiled coil</keyword>
<feature type="signal peptide" evidence="5">
    <location>
        <begin position="1"/>
        <end position="29"/>
    </location>
</feature>
<dbReference type="InterPro" id="IPR058624">
    <property type="entry name" value="MdtA-like_HH"/>
</dbReference>
<dbReference type="Pfam" id="PF25917">
    <property type="entry name" value="BSH_RND"/>
    <property type="match status" value="1"/>
</dbReference>
<feature type="region of interest" description="Disordered" evidence="4">
    <location>
        <begin position="385"/>
        <end position="405"/>
    </location>
</feature>
<keyword evidence="11" id="KW-1185">Reference proteome</keyword>
<dbReference type="Gene3D" id="2.40.50.100">
    <property type="match status" value="1"/>
</dbReference>
<sequence length="405" mass="42645">MKTLSPRAVPVSCLLASTIFMAATGSALAQWGNAPPPAVDVVTLQGQSVPVVNELPGRIAATRVSEVRARVSGILQERIFEQGTLVQKGETLFRIDPALFEVRVASAQAALQRAEATHKNAALELKRQESLRDRKVNSIAQFERASVAMAEAEADVAAAEAQLDEARINLGYTEVMAPITGIIGGALVTEGALVTANGPQNMALIQQIDPVYADFTQSSAELFALKRAVEQGKLQSPAPGQARVQLVLDDGALYPHPGKLLFSSASVDPTTGQVTLRAEFPNPKRDLLPGLYIRVRIVQAVRNEAIVVPQRAVVRSAEGAAQVYIIKDEVAELRAVSLGEATGSDWVVESGLQSGDVVVVNGTMKVQPGGKVSPQPWQPVALADGTGAGSEAAADAVGTDTAEIR</sequence>
<dbReference type="Gene3D" id="2.40.30.170">
    <property type="match status" value="1"/>
</dbReference>
<dbReference type="Gene3D" id="2.40.420.20">
    <property type="match status" value="1"/>
</dbReference>
<dbReference type="GO" id="GO:0022857">
    <property type="term" value="F:transmembrane transporter activity"/>
    <property type="evidence" value="ECO:0007669"/>
    <property type="project" value="InterPro"/>
</dbReference>
<name>A0A8B2NRC7_9HYPH</name>
<dbReference type="Pfam" id="PF25944">
    <property type="entry name" value="Beta-barrel_RND"/>
    <property type="match status" value="1"/>
</dbReference>
<dbReference type="Proteomes" id="UP000249590">
    <property type="component" value="Unassembled WGS sequence"/>
</dbReference>
<evidence type="ECO:0000259" key="8">
    <source>
        <dbReference type="Pfam" id="PF25944"/>
    </source>
</evidence>
<dbReference type="InterPro" id="IPR058626">
    <property type="entry name" value="MdtA-like_b-barrel"/>
</dbReference>
<evidence type="ECO:0000313" key="11">
    <source>
        <dbReference type="Proteomes" id="UP000249590"/>
    </source>
</evidence>
<feature type="coiled-coil region" evidence="3">
    <location>
        <begin position="104"/>
        <end position="169"/>
    </location>
</feature>
<evidence type="ECO:0000256" key="4">
    <source>
        <dbReference type="SAM" id="MobiDB-lite"/>
    </source>
</evidence>
<evidence type="ECO:0000313" key="10">
    <source>
        <dbReference type="EMBL" id="RAH99553.1"/>
    </source>
</evidence>
<evidence type="ECO:0000256" key="3">
    <source>
        <dbReference type="SAM" id="Coils"/>
    </source>
</evidence>
<feature type="domain" description="Multidrug resistance protein MdtA-like C-terminal permuted SH3" evidence="9">
    <location>
        <begin position="305"/>
        <end position="363"/>
    </location>
</feature>
<evidence type="ECO:0000259" key="9">
    <source>
        <dbReference type="Pfam" id="PF25967"/>
    </source>
</evidence>
<dbReference type="PANTHER" id="PTHR30158:SF3">
    <property type="entry name" value="MULTIDRUG EFFLUX PUMP SUBUNIT ACRA-RELATED"/>
    <property type="match status" value="1"/>
</dbReference>
<dbReference type="Gene3D" id="1.10.287.470">
    <property type="entry name" value="Helix hairpin bin"/>
    <property type="match status" value="1"/>
</dbReference>